<keyword evidence="4" id="KW-1185">Reference proteome</keyword>
<evidence type="ECO:0000313" key="3">
    <source>
        <dbReference type="EMBL" id="TWT78910.1"/>
    </source>
</evidence>
<keyword evidence="3" id="KW-0560">Oxidoreductase</keyword>
<dbReference type="PANTHER" id="PTHR43818:SF5">
    <property type="entry name" value="OXIDOREDUCTASE FAMILY PROTEIN"/>
    <property type="match status" value="1"/>
</dbReference>
<gene>
    <name evidence="3" type="primary">iolG_3</name>
    <name evidence="3" type="ORF">CA13_03070</name>
</gene>
<proteinExistence type="predicted"/>
<dbReference type="AlphaFoldDB" id="A0A5C5YVP4"/>
<evidence type="ECO:0000259" key="2">
    <source>
        <dbReference type="Pfam" id="PF19051"/>
    </source>
</evidence>
<dbReference type="PROSITE" id="PS51318">
    <property type="entry name" value="TAT"/>
    <property type="match status" value="1"/>
</dbReference>
<organism evidence="3 4">
    <name type="scientific">Novipirellula herctigrandis</name>
    <dbReference type="NCBI Taxonomy" id="2527986"/>
    <lineage>
        <taxon>Bacteria</taxon>
        <taxon>Pseudomonadati</taxon>
        <taxon>Planctomycetota</taxon>
        <taxon>Planctomycetia</taxon>
        <taxon>Pirellulales</taxon>
        <taxon>Pirellulaceae</taxon>
        <taxon>Novipirellula</taxon>
    </lineage>
</organism>
<comment type="caution">
    <text evidence="3">The sequence shown here is derived from an EMBL/GenBank/DDBJ whole genome shotgun (WGS) entry which is preliminary data.</text>
</comment>
<evidence type="ECO:0000259" key="1">
    <source>
        <dbReference type="Pfam" id="PF01408"/>
    </source>
</evidence>
<dbReference type="InterPro" id="IPR006311">
    <property type="entry name" value="TAT_signal"/>
</dbReference>
<dbReference type="OrthoDB" id="9815825at2"/>
<dbReference type="InterPro" id="IPR036291">
    <property type="entry name" value="NAD(P)-bd_dom_sf"/>
</dbReference>
<dbReference type="Gene3D" id="3.30.360.10">
    <property type="entry name" value="Dihydrodipicolinate Reductase, domain 2"/>
    <property type="match status" value="1"/>
</dbReference>
<dbReference type="PANTHER" id="PTHR43818">
    <property type="entry name" value="BCDNA.GH03377"/>
    <property type="match status" value="1"/>
</dbReference>
<evidence type="ECO:0000313" key="4">
    <source>
        <dbReference type="Proteomes" id="UP000315010"/>
    </source>
</evidence>
<dbReference type="RefSeq" id="WP_146394068.1">
    <property type="nucleotide sequence ID" value="NZ_SJPJ01000001.1"/>
</dbReference>
<feature type="domain" description="Gfo/Idh/MocA-like oxidoreductase bacterial type C-terminal" evidence="2">
    <location>
        <begin position="368"/>
        <end position="446"/>
    </location>
</feature>
<dbReference type="InterPro" id="IPR050463">
    <property type="entry name" value="Gfo/Idh/MocA_oxidrdct_glycsds"/>
</dbReference>
<dbReference type="InterPro" id="IPR043906">
    <property type="entry name" value="Gfo/Idh/MocA_OxRdtase_bact_C"/>
</dbReference>
<dbReference type="EMBL" id="SJPJ01000001">
    <property type="protein sequence ID" value="TWT78910.1"/>
    <property type="molecule type" value="Genomic_DNA"/>
</dbReference>
<dbReference type="GO" id="GO:0050112">
    <property type="term" value="F:inositol 2-dehydrogenase (NAD+) activity"/>
    <property type="evidence" value="ECO:0007669"/>
    <property type="project" value="UniProtKB-EC"/>
</dbReference>
<reference evidence="3 4" key="1">
    <citation type="submission" date="2019-02" db="EMBL/GenBank/DDBJ databases">
        <title>Deep-cultivation of Planctomycetes and their phenomic and genomic characterization uncovers novel biology.</title>
        <authorList>
            <person name="Wiegand S."/>
            <person name="Jogler M."/>
            <person name="Boedeker C."/>
            <person name="Pinto D."/>
            <person name="Vollmers J."/>
            <person name="Rivas-Marin E."/>
            <person name="Kohn T."/>
            <person name="Peeters S.H."/>
            <person name="Heuer A."/>
            <person name="Rast P."/>
            <person name="Oberbeckmann S."/>
            <person name="Bunk B."/>
            <person name="Jeske O."/>
            <person name="Meyerdierks A."/>
            <person name="Storesund J.E."/>
            <person name="Kallscheuer N."/>
            <person name="Luecker S."/>
            <person name="Lage O.M."/>
            <person name="Pohl T."/>
            <person name="Merkel B.J."/>
            <person name="Hornburger P."/>
            <person name="Mueller R.-W."/>
            <person name="Bruemmer F."/>
            <person name="Labrenz M."/>
            <person name="Spormann A.M."/>
            <person name="Op Den Camp H."/>
            <person name="Overmann J."/>
            <person name="Amann R."/>
            <person name="Jetten M.S.M."/>
            <person name="Mascher T."/>
            <person name="Medema M.H."/>
            <person name="Devos D.P."/>
            <person name="Kaster A.-K."/>
            <person name="Ovreas L."/>
            <person name="Rohde M."/>
            <person name="Galperin M.Y."/>
            <person name="Jogler C."/>
        </authorList>
    </citation>
    <scope>NUCLEOTIDE SEQUENCE [LARGE SCALE GENOMIC DNA]</scope>
    <source>
        <strain evidence="3 4">CA13</strain>
    </source>
</reference>
<dbReference type="Pfam" id="PF19051">
    <property type="entry name" value="GFO_IDH_MocA_C2"/>
    <property type="match status" value="1"/>
</dbReference>
<dbReference type="SUPFAM" id="SSF51735">
    <property type="entry name" value="NAD(P)-binding Rossmann-fold domains"/>
    <property type="match status" value="1"/>
</dbReference>
<dbReference type="InterPro" id="IPR000683">
    <property type="entry name" value="Gfo/Idh/MocA-like_OxRdtase_N"/>
</dbReference>
<dbReference type="EC" id="1.1.1.18" evidence="3"/>
<sequence>MIRARVNSRRVNSRREFLGTAAASIATGYAATHSAYASSNDTINIALIGCGARGANQVMPSFQRLPGVQITAVCDVNSEHLKRGREKAGGNKVKAYKDFRELLEDKTIDAVIVATQAHWHVPIAVAACQAGKDVYVEKPLGNSIGEGQYLIEAAKKYGRIVQVGTQQHSMEHYGKAVDIIQSGRLGEISEVKVWDHTYWAPGRGTPADCDSPQELDWDFYVGPAPMQNYNPNIYYNYGYDWFRLSGGGHQVAWGVHHFDIVNWAMGVKYPKQVSAMGGHFAYQDNFEYPNTFDAMMEFGPGPVAKNGFLLQYTMRMGSRRVRRSHAKCFYGTEATMVLDRSRISIAPEPKKNISQSDASYLLRKEEEIVSSKDDFHHTQIFLDNLRNRAQPKTDAQTGHYATNLGHLMNVSWEVGRSIQWDGEKEVVIDDEQANRFVNKPYRDPWKLTV</sequence>
<protein>
    <submittedName>
        <fullName evidence="3">Inositol 2-dehydrogenase</fullName>
        <ecNumber evidence="3">1.1.1.18</ecNumber>
    </submittedName>
</protein>
<feature type="domain" description="Gfo/Idh/MocA-like oxidoreductase N-terminal" evidence="1">
    <location>
        <begin position="43"/>
        <end position="164"/>
    </location>
</feature>
<dbReference type="Pfam" id="PF01408">
    <property type="entry name" value="GFO_IDH_MocA"/>
    <property type="match status" value="1"/>
</dbReference>
<dbReference type="SUPFAM" id="SSF55347">
    <property type="entry name" value="Glyceraldehyde-3-phosphate dehydrogenase-like, C-terminal domain"/>
    <property type="match status" value="1"/>
</dbReference>
<accession>A0A5C5YVP4</accession>
<dbReference type="Gene3D" id="3.40.50.720">
    <property type="entry name" value="NAD(P)-binding Rossmann-like Domain"/>
    <property type="match status" value="1"/>
</dbReference>
<name>A0A5C5YVP4_9BACT</name>
<dbReference type="Proteomes" id="UP000315010">
    <property type="component" value="Unassembled WGS sequence"/>
</dbReference>
<dbReference type="GO" id="GO:0000166">
    <property type="term" value="F:nucleotide binding"/>
    <property type="evidence" value="ECO:0007669"/>
    <property type="project" value="InterPro"/>
</dbReference>